<dbReference type="AlphaFoldDB" id="A0A642VE23"/>
<keyword evidence="3" id="KW-1185">Reference proteome</keyword>
<proteinExistence type="predicted"/>
<dbReference type="VEuPathDB" id="FungiDB:TRICI_000224"/>
<sequence length="663" mass="75307">MEGKMPISYGLYGGGSFRKKPKQDKNDSMMVGGSSSSSGEEPSAVAVDGESVFSDVSVEDPAGGDLFEGKRFFIHTGVSNSKALEKEIRRQKGTIQKEPIANDDDAYNVVEEGYTPPIRYEHCNFVKKDLIIRALNDGVIPADIGQYVVHHKKEHNDILSADVIFEKSTRGKTRTKMYADRAKTALMPQEDRKRLPHTIQLALFHQDARNYNVEIQLQALAASLGHGLTNTSLRGARTKNPCPFVYTIGTGSQKHRGYKNHLSMVKYLMRSLDFPEFQRNLIHFESELNKHRRFSGKRYNDDLYRTVVRVITEELPTGWSPQKVASRICDYIDGMNPGKLQSLFDSKWSAIVRYIASETGLCADLKASLLPDGVTDDELFSPSVVFPTGRGEEEEEEEDEASLFFRDDHESFYDEKERIRLSEIQRISEEPSSYVSVESESLRKRPVEEVAETPAKRQRQASISGSSTSSSEAYYDALDFSQPIPQTFTGTNLPEPPSQIPDYTLPDDTMTELTFTNRIMDDPASVSQVTQAYSQVLAPDSQSQDGQRPNVLDDLDDEDEFTMDMFNEYSKRFTQLYPDRDPEILAYCGFLFGRVPAYIKALDNNETPTGHYYFNGEELREMEQLVKEEGDPATHFFLKDERVISRLEQFFKLYKHCDEKPND</sequence>
<accession>A0A642VE23</accession>
<evidence type="ECO:0000313" key="3">
    <source>
        <dbReference type="Proteomes" id="UP000761534"/>
    </source>
</evidence>
<dbReference type="Proteomes" id="UP000761534">
    <property type="component" value="Unassembled WGS sequence"/>
</dbReference>
<feature type="region of interest" description="Disordered" evidence="1">
    <location>
        <begin position="385"/>
        <end position="407"/>
    </location>
</feature>
<comment type="caution">
    <text evidence="2">The sequence shown here is derived from an EMBL/GenBank/DDBJ whole genome shotgun (WGS) entry which is preliminary data.</text>
</comment>
<evidence type="ECO:0000313" key="2">
    <source>
        <dbReference type="EMBL" id="KAA8917623.1"/>
    </source>
</evidence>
<reference evidence="2" key="1">
    <citation type="journal article" date="2019" name="G3 (Bethesda)">
        <title>Genome Assemblies of Two Rare Opportunistic Yeast Pathogens: Diutina rugosa (syn. Candida rugosa) and Trichomonascus ciferrii (syn. Candida ciferrii).</title>
        <authorList>
            <person name="Mixao V."/>
            <person name="Saus E."/>
            <person name="Hansen A.P."/>
            <person name="Lass-Florl C."/>
            <person name="Gabaldon T."/>
        </authorList>
    </citation>
    <scope>NUCLEOTIDE SEQUENCE</scope>
    <source>
        <strain evidence="2">CBS 4856</strain>
    </source>
</reference>
<evidence type="ECO:0000256" key="1">
    <source>
        <dbReference type="SAM" id="MobiDB-lite"/>
    </source>
</evidence>
<protein>
    <submittedName>
        <fullName evidence="2">Uncharacterized protein</fullName>
    </submittedName>
</protein>
<feature type="compositionally biased region" description="Acidic residues" evidence="1">
    <location>
        <begin position="392"/>
        <end position="401"/>
    </location>
</feature>
<name>A0A642VE23_9ASCO</name>
<feature type="compositionally biased region" description="Low complexity" evidence="1">
    <location>
        <begin position="28"/>
        <end position="46"/>
    </location>
</feature>
<organism evidence="2 3">
    <name type="scientific">Trichomonascus ciferrii</name>
    <dbReference type="NCBI Taxonomy" id="44093"/>
    <lineage>
        <taxon>Eukaryota</taxon>
        <taxon>Fungi</taxon>
        <taxon>Dikarya</taxon>
        <taxon>Ascomycota</taxon>
        <taxon>Saccharomycotina</taxon>
        <taxon>Dipodascomycetes</taxon>
        <taxon>Dipodascales</taxon>
        <taxon>Trichomonascaceae</taxon>
        <taxon>Trichomonascus</taxon>
        <taxon>Trichomonascus ciferrii complex</taxon>
    </lineage>
</organism>
<feature type="compositionally biased region" description="Low complexity" evidence="1">
    <location>
        <begin position="430"/>
        <end position="439"/>
    </location>
</feature>
<feature type="region of interest" description="Disordered" evidence="1">
    <location>
        <begin position="1"/>
        <end position="46"/>
    </location>
</feature>
<feature type="region of interest" description="Disordered" evidence="1">
    <location>
        <begin position="430"/>
        <end position="470"/>
    </location>
</feature>
<dbReference type="EMBL" id="SWFS01000024">
    <property type="protein sequence ID" value="KAA8917623.1"/>
    <property type="molecule type" value="Genomic_DNA"/>
</dbReference>
<gene>
    <name evidence="2" type="ORF">TRICI_000224</name>
</gene>